<comment type="caution">
    <text evidence="1">The sequence shown here is derived from an EMBL/GenBank/DDBJ whole genome shotgun (WGS) entry which is preliminary data.</text>
</comment>
<gene>
    <name evidence="1" type="ORF">FHS00_001226</name>
</gene>
<accession>A0ABR6HM63</accession>
<dbReference type="Proteomes" id="UP000576152">
    <property type="component" value="Unassembled WGS sequence"/>
</dbReference>
<evidence type="ECO:0000313" key="2">
    <source>
        <dbReference type="Proteomes" id="UP000576152"/>
    </source>
</evidence>
<dbReference type="SUPFAM" id="SSF54909">
    <property type="entry name" value="Dimeric alpha+beta barrel"/>
    <property type="match status" value="1"/>
</dbReference>
<name>A0ABR6HM63_9RHOB</name>
<dbReference type="RefSeq" id="WP_183470883.1">
    <property type="nucleotide sequence ID" value="NZ_CP139691.1"/>
</dbReference>
<evidence type="ECO:0000313" key="1">
    <source>
        <dbReference type="EMBL" id="MBB3711655.1"/>
    </source>
</evidence>
<dbReference type="GO" id="GO:0004497">
    <property type="term" value="F:monooxygenase activity"/>
    <property type="evidence" value="ECO:0007669"/>
    <property type="project" value="UniProtKB-KW"/>
</dbReference>
<keyword evidence="2" id="KW-1185">Reference proteome</keyword>
<sequence>MSDLGEVLVVIRHTVADYATWRRGYDDFEPQRRRHGVTGAEVFVDPDDETRVTVLHRFASLSDAQDFLSMPELKEAMGAAGVTEAPDITIASRR</sequence>
<dbReference type="EMBL" id="JACIBX010000003">
    <property type="protein sequence ID" value="MBB3711655.1"/>
    <property type="molecule type" value="Genomic_DNA"/>
</dbReference>
<keyword evidence="1" id="KW-0503">Monooxygenase</keyword>
<dbReference type="InterPro" id="IPR011008">
    <property type="entry name" value="Dimeric_a/b-barrel"/>
</dbReference>
<reference evidence="1 2" key="1">
    <citation type="submission" date="2020-08" db="EMBL/GenBank/DDBJ databases">
        <title>Genomic Encyclopedia of Type Strains, Phase III (KMG-III): the genomes of soil and plant-associated and newly described type strains.</title>
        <authorList>
            <person name="Whitman W."/>
        </authorList>
    </citation>
    <scope>NUCLEOTIDE SEQUENCE [LARGE SCALE GENOMIC DNA]</scope>
    <source>
        <strain evidence="1 2">CECT 8572</strain>
    </source>
</reference>
<keyword evidence="1" id="KW-0560">Oxidoreductase</keyword>
<proteinExistence type="predicted"/>
<organism evidence="1 2">
    <name type="scientific">Limimaricola variabilis</name>
    <dbReference type="NCBI Taxonomy" id="1492771"/>
    <lineage>
        <taxon>Bacteria</taxon>
        <taxon>Pseudomonadati</taxon>
        <taxon>Pseudomonadota</taxon>
        <taxon>Alphaproteobacteria</taxon>
        <taxon>Rhodobacterales</taxon>
        <taxon>Paracoccaceae</taxon>
        <taxon>Limimaricola</taxon>
    </lineage>
</organism>
<protein>
    <submittedName>
        <fullName evidence="1">Quinol monooxygenase YgiN</fullName>
    </submittedName>
</protein>